<evidence type="ECO:0000256" key="1">
    <source>
        <dbReference type="SAM" id="Coils"/>
    </source>
</evidence>
<protein>
    <submittedName>
        <fullName evidence="7">HlyD family secretion protein</fullName>
    </submittedName>
</protein>
<dbReference type="PANTHER" id="PTHR30386">
    <property type="entry name" value="MEMBRANE FUSION SUBUNIT OF EMRAB-TOLC MULTIDRUG EFFLUX PUMP"/>
    <property type="match status" value="1"/>
</dbReference>
<organism evidence="7 8">
    <name type="scientific">Lichenibacterium minor</name>
    <dbReference type="NCBI Taxonomy" id="2316528"/>
    <lineage>
        <taxon>Bacteria</taxon>
        <taxon>Pseudomonadati</taxon>
        <taxon>Pseudomonadota</taxon>
        <taxon>Alphaproteobacteria</taxon>
        <taxon>Hyphomicrobiales</taxon>
        <taxon>Lichenihabitantaceae</taxon>
        <taxon>Lichenibacterium</taxon>
    </lineage>
</organism>
<keyword evidence="8" id="KW-1185">Reference proteome</keyword>
<evidence type="ECO:0000256" key="2">
    <source>
        <dbReference type="SAM" id="MobiDB-lite"/>
    </source>
</evidence>
<evidence type="ECO:0000313" key="7">
    <source>
        <dbReference type="EMBL" id="RYC33339.1"/>
    </source>
</evidence>
<feature type="region of interest" description="Disordered" evidence="2">
    <location>
        <begin position="278"/>
        <end position="307"/>
    </location>
</feature>
<dbReference type="Proteomes" id="UP000290759">
    <property type="component" value="Unassembled WGS sequence"/>
</dbReference>
<gene>
    <name evidence="7" type="ORF">D3273_02370</name>
</gene>
<dbReference type="InterPro" id="IPR050739">
    <property type="entry name" value="MFP"/>
</dbReference>
<dbReference type="InterPro" id="IPR058624">
    <property type="entry name" value="MdtA-like_HH"/>
</dbReference>
<evidence type="ECO:0000259" key="5">
    <source>
        <dbReference type="Pfam" id="PF25917"/>
    </source>
</evidence>
<reference evidence="7 8" key="1">
    <citation type="submission" date="2018-12" db="EMBL/GenBank/DDBJ databases">
        <authorList>
            <person name="Grouzdev D.S."/>
            <person name="Krutkina M.S."/>
        </authorList>
    </citation>
    <scope>NUCLEOTIDE SEQUENCE [LARGE SCALE GENOMIC DNA]</scope>
    <source>
        <strain evidence="7 8">RmlP026</strain>
    </source>
</reference>
<dbReference type="OrthoDB" id="9811754at2"/>
<dbReference type="GO" id="GO:0055085">
    <property type="term" value="P:transmembrane transport"/>
    <property type="evidence" value="ECO:0007669"/>
    <property type="project" value="InterPro"/>
</dbReference>
<dbReference type="Pfam" id="PF25963">
    <property type="entry name" value="Beta-barrel_AAEA"/>
    <property type="match status" value="1"/>
</dbReference>
<evidence type="ECO:0000313" key="8">
    <source>
        <dbReference type="Proteomes" id="UP000290759"/>
    </source>
</evidence>
<dbReference type="InterPro" id="IPR058625">
    <property type="entry name" value="MdtA-like_BSH"/>
</dbReference>
<feature type="domain" description="Multidrug resistance protein MdtA-like alpha-helical hairpin" evidence="4">
    <location>
        <begin position="258"/>
        <end position="319"/>
    </location>
</feature>
<dbReference type="SUPFAM" id="SSF111369">
    <property type="entry name" value="HlyD-like secretion proteins"/>
    <property type="match status" value="2"/>
</dbReference>
<keyword evidence="3" id="KW-0812">Transmembrane</keyword>
<name>A0A4Q2U965_9HYPH</name>
<evidence type="ECO:0000259" key="4">
    <source>
        <dbReference type="Pfam" id="PF25876"/>
    </source>
</evidence>
<feature type="compositionally biased region" description="Basic and acidic residues" evidence="2">
    <location>
        <begin position="7"/>
        <end position="18"/>
    </location>
</feature>
<proteinExistence type="predicted"/>
<keyword evidence="3" id="KW-1133">Transmembrane helix</keyword>
<keyword evidence="3" id="KW-0472">Membrane</keyword>
<dbReference type="EMBL" id="QYBB01000002">
    <property type="protein sequence ID" value="RYC33339.1"/>
    <property type="molecule type" value="Genomic_DNA"/>
</dbReference>
<feature type="compositionally biased region" description="Basic and acidic residues" evidence="2">
    <location>
        <begin position="25"/>
        <end position="47"/>
    </location>
</feature>
<feature type="region of interest" description="Disordered" evidence="2">
    <location>
        <begin position="1"/>
        <end position="142"/>
    </location>
</feature>
<sequence>MTPSDADEAHAQDDDRAPPRRRARRDVLEIGKGERRGGGRGAEHARDLDDDDDDRDAPRARRDDRDERRDDDRKRDDRRKRDDDDRQDDDRKNDGSKDRKDDDRKGEGRKGQDQKDEGRKGQDDKKDGKDGEGDDKEAQDRRKSRRPLIITIAVIVALLLVAFFVYYYLSNRGKAETDDAYTDGYVVAVAPRVSGQIVSLDVVDNQFVHKGDPLVHIDPRPFTFSRDQAKGNLDALKAQIQNQKLGVEISKKNFPAALQLAQANLLSAKANLTLQESNNKRQQNLPRQATTQQEVDTTSSGQQQAEAQVAQAQARVTQAEPVQQNIAQSQQQVDQLQGQAEQAQAQLDNAELNLEFTTVRAAQDGWVTRRNVDAGNYVTAGTQIMSLVTPDVWVTANYKETELDGMVPGQPATISVDAYPNLKLTGHVDSIQHGSGSKFSAFPAENATGNFVKIVQRVPVKIVIDSGLKRDEPLPLGVSVEPTVMLK</sequence>
<feature type="transmembrane region" description="Helical" evidence="3">
    <location>
        <begin position="148"/>
        <end position="169"/>
    </location>
</feature>
<comment type="caution">
    <text evidence="7">The sequence shown here is derived from an EMBL/GenBank/DDBJ whole genome shotgun (WGS) entry which is preliminary data.</text>
</comment>
<dbReference type="InterPro" id="IPR058634">
    <property type="entry name" value="AaeA-lik-b-barrel"/>
</dbReference>
<dbReference type="Gene3D" id="1.10.287.470">
    <property type="entry name" value="Helix hairpin bin"/>
    <property type="match status" value="2"/>
</dbReference>
<accession>A0A4Q2U965</accession>
<dbReference type="Pfam" id="PF25876">
    <property type="entry name" value="HH_MFP_RND"/>
    <property type="match status" value="1"/>
</dbReference>
<dbReference type="RefSeq" id="WP_129223133.1">
    <property type="nucleotide sequence ID" value="NZ_QYBB01000002.1"/>
</dbReference>
<keyword evidence="1" id="KW-0175">Coiled coil</keyword>
<feature type="coiled-coil region" evidence="1">
    <location>
        <begin position="326"/>
        <end position="360"/>
    </location>
</feature>
<feature type="compositionally biased region" description="Basic and acidic residues" evidence="2">
    <location>
        <begin position="56"/>
        <end position="141"/>
    </location>
</feature>
<dbReference type="Pfam" id="PF25917">
    <property type="entry name" value="BSH_RND"/>
    <property type="match status" value="1"/>
</dbReference>
<feature type="compositionally biased region" description="Polar residues" evidence="2">
    <location>
        <begin position="278"/>
        <end position="301"/>
    </location>
</feature>
<evidence type="ECO:0000259" key="6">
    <source>
        <dbReference type="Pfam" id="PF25963"/>
    </source>
</evidence>
<feature type="domain" description="Multidrug resistance protein MdtA-like barrel-sandwich hybrid" evidence="5">
    <location>
        <begin position="186"/>
        <end position="388"/>
    </location>
</feature>
<dbReference type="PANTHER" id="PTHR30386:SF24">
    <property type="entry name" value="MULTIDRUG RESISTANCE EFFLUX PUMP"/>
    <property type="match status" value="1"/>
</dbReference>
<reference evidence="7 8" key="2">
    <citation type="submission" date="2019-02" db="EMBL/GenBank/DDBJ databases">
        <title>'Lichenibacterium ramalinii' gen. nov. sp. nov., 'Lichenibacterium minor' gen. nov. sp. nov.</title>
        <authorList>
            <person name="Pankratov T."/>
        </authorList>
    </citation>
    <scope>NUCLEOTIDE SEQUENCE [LARGE SCALE GENOMIC DNA]</scope>
    <source>
        <strain evidence="7 8">RmlP026</strain>
    </source>
</reference>
<dbReference type="AlphaFoldDB" id="A0A4Q2U965"/>
<dbReference type="Gene3D" id="2.40.30.170">
    <property type="match status" value="1"/>
</dbReference>
<dbReference type="Gene3D" id="2.40.50.100">
    <property type="match status" value="1"/>
</dbReference>
<evidence type="ECO:0000256" key="3">
    <source>
        <dbReference type="SAM" id="Phobius"/>
    </source>
</evidence>
<feature type="domain" description="p-hydroxybenzoic acid efflux pump subunit AaeA-like beta-barrel" evidence="6">
    <location>
        <begin position="393"/>
        <end position="478"/>
    </location>
</feature>